<feature type="compositionally biased region" description="Acidic residues" evidence="8">
    <location>
        <begin position="511"/>
        <end position="530"/>
    </location>
</feature>
<dbReference type="GO" id="GO:0000055">
    <property type="term" value="P:ribosomal large subunit export from nucleus"/>
    <property type="evidence" value="ECO:0007669"/>
    <property type="project" value="TreeGrafter"/>
</dbReference>
<name>A0AAW2ZEJ9_9EUKA</name>
<feature type="domain" description="60S ribosomal export protein NMD3 OB-fold" evidence="10">
    <location>
        <begin position="314"/>
        <end position="404"/>
    </location>
</feature>
<evidence type="ECO:0000313" key="13">
    <source>
        <dbReference type="Proteomes" id="UP001431209"/>
    </source>
</evidence>
<evidence type="ECO:0000256" key="6">
    <source>
        <dbReference type="ARBA" id="ARBA00023242"/>
    </source>
</evidence>
<evidence type="ECO:0000259" key="9">
    <source>
        <dbReference type="Pfam" id="PF04981"/>
    </source>
</evidence>
<comment type="similarity">
    <text evidence="1 7">Belongs to the NMD3 family.</text>
</comment>
<evidence type="ECO:0000256" key="5">
    <source>
        <dbReference type="ARBA" id="ARBA00022927"/>
    </source>
</evidence>
<feature type="domain" description="Nmd3 N-terminal" evidence="9">
    <location>
        <begin position="18"/>
        <end position="246"/>
    </location>
</feature>
<keyword evidence="13" id="KW-1185">Reference proteome</keyword>
<dbReference type="GO" id="GO:0015031">
    <property type="term" value="P:protein transport"/>
    <property type="evidence" value="ECO:0007669"/>
    <property type="project" value="UniProtKB-KW"/>
</dbReference>
<evidence type="ECO:0000256" key="7">
    <source>
        <dbReference type="RuleBase" id="RU364108"/>
    </source>
</evidence>
<comment type="function">
    <text evidence="7">Acts as an adapter for the XPO1/CRM1-mediated export of the 60S ribosomal subunit.</text>
</comment>
<evidence type="ECO:0000256" key="8">
    <source>
        <dbReference type="SAM" id="MobiDB-lite"/>
    </source>
</evidence>
<keyword evidence="3 7" id="KW-0813">Transport</keyword>
<feature type="compositionally biased region" description="Basic and acidic residues" evidence="8">
    <location>
        <begin position="462"/>
        <end position="474"/>
    </location>
</feature>
<evidence type="ECO:0000256" key="1">
    <source>
        <dbReference type="ARBA" id="ARBA00009794"/>
    </source>
</evidence>
<evidence type="ECO:0000256" key="3">
    <source>
        <dbReference type="ARBA" id="ARBA00022448"/>
    </source>
</evidence>
<dbReference type="PANTHER" id="PTHR12746:SF2">
    <property type="entry name" value="60S RIBOSOMAL EXPORT PROTEIN NMD3"/>
    <property type="match status" value="1"/>
</dbReference>
<organism evidence="12 13">
    <name type="scientific">Acrasis kona</name>
    <dbReference type="NCBI Taxonomy" id="1008807"/>
    <lineage>
        <taxon>Eukaryota</taxon>
        <taxon>Discoba</taxon>
        <taxon>Heterolobosea</taxon>
        <taxon>Tetramitia</taxon>
        <taxon>Eutetramitia</taxon>
        <taxon>Acrasidae</taxon>
        <taxon>Acrasis</taxon>
    </lineage>
</organism>
<dbReference type="InterPro" id="IPR048899">
    <property type="entry name" value="NMD_SH3"/>
</dbReference>
<feature type="region of interest" description="Disordered" evidence="8">
    <location>
        <begin position="462"/>
        <end position="562"/>
    </location>
</feature>
<dbReference type="PANTHER" id="PTHR12746">
    <property type="entry name" value="NONSENSE-MEDIATED MRNA DECAY PROTEIN 3"/>
    <property type="match status" value="1"/>
</dbReference>
<keyword evidence="5 7" id="KW-0653">Protein transport</keyword>
<accession>A0AAW2ZEJ9</accession>
<dbReference type="GO" id="GO:0005737">
    <property type="term" value="C:cytoplasm"/>
    <property type="evidence" value="ECO:0007669"/>
    <property type="project" value="UniProtKB-SubCell"/>
</dbReference>
<dbReference type="EMBL" id="JAOPGA020001415">
    <property type="protein sequence ID" value="KAL0488201.1"/>
    <property type="molecule type" value="Genomic_DNA"/>
</dbReference>
<evidence type="ECO:0000256" key="4">
    <source>
        <dbReference type="ARBA" id="ARBA00022490"/>
    </source>
</evidence>
<dbReference type="Pfam" id="PF21193">
    <property type="entry name" value="NMD_SH3"/>
    <property type="match status" value="1"/>
</dbReference>
<evidence type="ECO:0000259" key="10">
    <source>
        <dbReference type="Pfam" id="PF21192"/>
    </source>
</evidence>
<feature type="domain" description="60S ribosomal export protein NMD3 SH3" evidence="11">
    <location>
        <begin position="249"/>
        <end position="296"/>
    </location>
</feature>
<dbReference type="AlphaFoldDB" id="A0AAW2ZEJ9"/>
<feature type="compositionally biased region" description="Acidic residues" evidence="8">
    <location>
        <begin position="475"/>
        <end position="500"/>
    </location>
</feature>
<evidence type="ECO:0000259" key="11">
    <source>
        <dbReference type="Pfam" id="PF21193"/>
    </source>
</evidence>
<keyword evidence="4 7" id="KW-0963">Cytoplasm</keyword>
<evidence type="ECO:0000256" key="2">
    <source>
        <dbReference type="ARBA" id="ARBA00017035"/>
    </source>
</evidence>
<proteinExistence type="inferred from homology"/>
<protein>
    <recommendedName>
        <fullName evidence="2 7">60S ribosomal export protein NMD3</fullName>
    </recommendedName>
</protein>
<dbReference type="InterPro" id="IPR048898">
    <property type="entry name" value="OB_NMD3"/>
</dbReference>
<dbReference type="Proteomes" id="UP001431209">
    <property type="component" value="Unassembled WGS sequence"/>
</dbReference>
<reference evidence="12 13" key="1">
    <citation type="submission" date="2024-03" db="EMBL/GenBank/DDBJ databases">
        <title>The Acrasis kona genome and developmental transcriptomes reveal deep origins of eukaryotic multicellular pathways.</title>
        <authorList>
            <person name="Sheikh S."/>
            <person name="Fu C.-J."/>
            <person name="Brown M.W."/>
            <person name="Baldauf S.L."/>
        </authorList>
    </citation>
    <scope>NUCLEOTIDE SEQUENCE [LARGE SCALE GENOMIC DNA]</scope>
    <source>
        <strain evidence="12 13">ATCC MYA-3509</strain>
    </source>
</reference>
<keyword evidence="6 7" id="KW-0539">Nucleus</keyword>
<dbReference type="Pfam" id="PF21192">
    <property type="entry name" value="OB_NMD3"/>
    <property type="match status" value="1"/>
</dbReference>
<comment type="subcellular location">
    <subcellularLocation>
        <location evidence="7">Cytoplasm</location>
    </subcellularLocation>
    <subcellularLocation>
        <location evidence="7">Nucleus</location>
    </subcellularLocation>
</comment>
<dbReference type="InterPro" id="IPR039768">
    <property type="entry name" value="Nmd3"/>
</dbReference>
<dbReference type="GO" id="GO:0005634">
    <property type="term" value="C:nucleus"/>
    <property type="evidence" value="ECO:0007669"/>
    <property type="project" value="UniProtKB-SubCell"/>
</dbReference>
<dbReference type="InterPro" id="IPR007064">
    <property type="entry name" value="Nmd3_N"/>
</dbReference>
<evidence type="ECO:0000313" key="12">
    <source>
        <dbReference type="EMBL" id="KAL0488201.1"/>
    </source>
</evidence>
<sequence length="562" mass="65742">MVQSVSVASSRSGHMVLCCLCGLSMPPNPANMCLNCIKSQVDITQSISKEEVIFFCRECERYLQPPKYWVSCDTESKELLTICLKRIHGLSKLKLVDAKFLYTEPHSRRLKVKITIQAEVFNGTVLQQSLVVDFVVRNQQCDACQKSYTHHTWSAVVQLRQKVNHKRTMMFLEQLILKHHMHDKCLNIKEVTDGIDFFFAARNQAMRFIDFIKTVAPIKSSTSERLITHDMKSNIHNYKYSFSIDIPPVCREDLICLPHKLCRDMGGIGPLVLCSKVNSKIYFIDPTTLQESEITKEVYWKHSFTSLMDTQRQVQYTVLDVEPIRQETQYMKNSKHKLVEAQVVRSDEMGNENDVVFIKTHLGRILKPGDNVMGYDVRNSSYNDHYVKEFKKIANMPDVILVRKIYEKRRGRKWKLRTLMKDPELANPKKNEKPSERVKDRERFMEELEEEKELRDQIDLIKLDEDASNHNGNDKDDDDRDDDSEQEEIAPGVQDEELRDEQDLVQKTNESDYDDGFQDDEVDEELEEAELEKRRNDKREALEKRREEEKDDTMIIVANKKK</sequence>
<gene>
    <name evidence="12" type="ORF">AKO1_015333</name>
</gene>
<comment type="caution">
    <text evidence="12">The sequence shown here is derived from an EMBL/GenBank/DDBJ whole genome shotgun (WGS) entry which is preliminary data.</text>
</comment>
<feature type="compositionally biased region" description="Basic and acidic residues" evidence="8">
    <location>
        <begin position="531"/>
        <end position="548"/>
    </location>
</feature>
<dbReference type="GO" id="GO:0043023">
    <property type="term" value="F:ribosomal large subunit binding"/>
    <property type="evidence" value="ECO:0007669"/>
    <property type="project" value="InterPro"/>
</dbReference>
<dbReference type="Pfam" id="PF04981">
    <property type="entry name" value="NMD3"/>
    <property type="match status" value="1"/>
</dbReference>